<feature type="transmembrane region" description="Helical" evidence="1">
    <location>
        <begin position="127"/>
        <end position="144"/>
    </location>
</feature>
<dbReference type="OrthoDB" id="7864805at2"/>
<evidence type="ECO:0000313" key="2">
    <source>
        <dbReference type="EMBL" id="KJD44399.1"/>
    </source>
</evidence>
<dbReference type="RefSeq" id="WP_023988632.1">
    <property type="nucleotide sequence ID" value="NZ_JTHP01000036.1"/>
</dbReference>
<protein>
    <submittedName>
        <fullName evidence="2">Membrane protein</fullName>
    </submittedName>
</protein>
<keyword evidence="1" id="KW-1133">Transmembrane helix</keyword>
<keyword evidence="3" id="KW-1185">Reference proteome</keyword>
<proteinExistence type="predicted"/>
<feature type="transmembrane region" description="Helical" evidence="1">
    <location>
        <begin position="94"/>
        <end position="115"/>
    </location>
</feature>
<gene>
    <name evidence="2" type="ORF">QD47_17370</name>
</gene>
<dbReference type="PANTHER" id="PTHR34821:SF2">
    <property type="entry name" value="INNER MEMBRANE PROTEIN YDCZ"/>
    <property type="match status" value="1"/>
</dbReference>
<dbReference type="InterPro" id="IPR006750">
    <property type="entry name" value="YdcZ"/>
</dbReference>
<keyword evidence="1" id="KW-0472">Membrane</keyword>
<dbReference type="GO" id="GO:0005886">
    <property type="term" value="C:plasma membrane"/>
    <property type="evidence" value="ECO:0007669"/>
    <property type="project" value="TreeGrafter"/>
</dbReference>
<evidence type="ECO:0000313" key="3">
    <source>
        <dbReference type="Proteomes" id="UP000032534"/>
    </source>
</evidence>
<dbReference type="PANTHER" id="PTHR34821">
    <property type="entry name" value="INNER MEMBRANE PROTEIN YDCZ"/>
    <property type="match status" value="1"/>
</dbReference>
<comment type="caution">
    <text evidence="2">The sequence shown here is derived from an EMBL/GenBank/DDBJ whole genome shotgun (WGS) entry which is preliminary data.</text>
</comment>
<organism evidence="2 3">
    <name type="scientific">Paenibacillus terrae</name>
    <dbReference type="NCBI Taxonomy" id="159743"/>
    <lineage>
        <taxon>Bacteria</taxon>
        <taxon>Bacillati</taxon>
        <taxon>Bacillota</taxon>
        <taxon>Bacilli</taxon>
        <taxon>Bacillales</taxon>
        <taxon>Paenibacillaceae</taxon>
        <taxon>Paenibacillus</taxon>
    </lineage>
</organism>
<sequence>MAIIFIIFALLAGMALPTQFSVNAQLRTVVGSPIVASAISFTVGAISLIIISFFVKGSLFKKEWFEAPWWMWTGGLLGAFYVLATTILMPRIGVAATVGYVLAGQIIVSVIIDHFGLIGASMHTLNIPRLLGALLVIAGVFIVQKF</sequence>
<dbReference type="EMBL" id="JTHP01000036">
    <property type="protein sequence ID" value="KJD44399.1"/>
    <property type="molecule type" value="Genomic_DNA"/>
</dbReference>
<dbReference type="PATRIC" id="fig|159743.3.peg.3860"/>
<dbReference type="AlphaFoldDB" id="A0A0D7WZL5"/>
<evidence type="ECO:0000256" key="1">
    <source>
        <dbReference type="SAM" id="Phobius"/>
    </source>
</evidence>
<keyword evidence="1" id="KW-0812">Transmembrane</keyword>
<reference evidence="2 3" key="1">
    <citation type="submission" date="2014-11" db="EMBL/GenBank/DDBJ databases">
        <title>Draft Genome Sequences of Paenibacillus polymyxa NRRL B-30509 and Paenibacillus terrae NRRL B-30644, Strains from a Poultry Environment that Produce Tridecaptin A and Paenicidins.</title>
        <authorList>
            <person name="van Belkum M.J."/>
            <person name="Lohans C.T."/>
            <person name="Vederas J.C."/>
        </authorList>
    </citation>
    <scope>NUCLEOTIDE SEQUENCE [LARGE SCALE GENOMIC DNA]</scope>
    <source>
        <strain evidence="2 3">NRRL B-30644</strain>
    </source>
</reference>
<accession>A0A0D7WZL5</accession>
<feature type="transmembrane region" description="Helical" evidence="1">
    <location>
        <begin position="34"/>
        <end position="55"/>
    </location>
</feature>
<name>A0A0D7WZL5_9BACL</name>
<feature type="transmembrane region" description="Helical" evidence="1">
    <location>
        <begin position="67"/>
        <end position="88"/>
    </location>
</feature>
<dbReference type="Pfam" id="PF04657">
    <property type="entry name" value="DMT_YdcZ"/>
    <property type="match status" value="1"/>
</dbReference>
<dbReference type="Proteomes" id="UP000032534">
    <property type="component" value="Unassembled WGS sequence"/>
</dbReference>